<comment type="similarity">
    <text evidence="4">Belongs to the HIPP family.</text>
</comment>
<dbReference type="CDD" id="cd00371">
    <property type="entry name" value="HMA"/>
    <property type="match status" value="1"/>
</dbReference>
<evidence type="ECO:0000313" key="7">
    <source>
        <dbReference type="EMBL" id="KAH0436755.1"/>
    </source>
</evidence>
<evidence type="ECO:0000256" key="3">
    <source>
        <dbReference type="ARBA" id="ARBA00023289"/>
    </source>
</evidence>
<feature type="domain" description="HMA" evidence="6">
    <location>
        <begin position="39"/>
        <end position="102"/>
    </location>
</feature>
<evidence type="ECO:0000256" key="2">
    <source>
        <dbReference type="ARBA" id="ARBA00022723"/>
    </source>
</evidence>
<keyword evidence="8" id="KW-1185">Reference proteome</keyword>
<organism evidence="7 8">
    <name type="scientific">Dendrobium chrysotoxum</name>
    <name type="common">Orchid</name>
    <dbReference type="NCBI Taxonomy" id="161865"/>
    <lineage>
        <taxon>Eukaryota</taxon>
        <taxon>Viridiplantae</taxon>
        <taxon>Streptophyta</taxon>
        <taxon>Embryophyta</taxon>
        <taxon>Tracheophyta</taxon>
        <taxon>Spermatophyta</taxon>
        <taxon>Magnoliopsida</taxon>
        <taxon>Liliopsida</taxon>
        <taxon>Asparagales</taxon>
        <taxon>Orchidaceae</taxon>
        <taxon>Epidendroideae</taxon>
        <taxon>Malaxideae</taxon>
        <taxon>Dendrobiinae</taxon>
        <taxon>Dendrobium</taxon>
    </lineage>
</organism>
<dbReference type="AlphaFoldDB" id="A0AAV7FMP8"/>
<dbReference type="EMBL" id="JAGFBR010000745">
    <property type="protein sequence ID" value="KAH0436755.1"/>
    <property type="molecule type" value="Genomic_DNA"/>
</dbReference>
<dbReference type="PROSITE" id="PS50846">
    <property type="entry name" value="HMA_2"/>
    <property type="match status" value="1"/>
</dbReference>
<dbReference type="Gene3D" id="3.30.70.100">
    <property type="match status" value="1"/>
</dbReference>
<evidence type="ECO:0000259" key="6">
    <source>
        <dbReference type="PROSITE" id="PS50846"/>
    </source>
</evidence>
<dbReference type="PANTHER" id="PTHR45868:SF93">
    <property type="entry name" value="OS12G0144600 PROTEIN"/>
    <property type="match status" value="1"/>
</dbReference>
<dbReference type="Proteomes" id="UP000775213">
    <property type="component" value="Unassembled WGS sequence"/>
</dbReference>
<feature type="region of interest" description="Disordered" evidence="5">
    <location>
        <begin position="224"/>
        <end position="276"/>
    </location>
</feature>
<protein>
    <recommendedName>
        <fullName evidence="6">HMA domain-containing protein</fullName>
    </recommendedName>
</protein>
<keyword evidence="3" id="KW-0636">Prenylation</keyword>
<feature type="region of interest" description="Disordered" evidence="5">
    <location>
        <begin position="166"/>
        <end position="197"/>
    </location>
</feature>
<dbReference type="PANTHER" id="PTHR45868">
    <property type="entry name" value="HEAVY METAL-ASSOCIATED ISOPRENYLATED PLANT PROTEIN 33-RELATED"/>
    <property type="match status" value="1"/>
</dbReference>
<evidence type="ECO:0000256" key="1">
    <source>
        <dbReference type="ARBA" id="ARBA00022481"/>
    </source>
</evidence>
<gene>
    <name evidence="7" type="ORF">IEQ34_026326</name>
</gene>
<evidence type="ECO:0000256" key="5">
    <source>
        <dbReference type="SAM" id="MobiDB-lite"/>
    </source>
</evidence>
<accession>A0AAV7FMP8</accession>
<dbReference type="Pfam" id="PF00403">
    <property type="entry name" value="HMA"/>
    <property type="match status" value="1"/>
</dbReference>
<dbReference type="InterPro" id="IPR006121">
    <property type="entry name" value="HMA_dom"/>
</dbReference>
<dbReference type="GO" id="GO:0046872">
    <property type="term" value="F:metal ion binding"/>
    <property type="evidence" value="ECO:0007669"/>
    <property type="project" value="UniProtKB-KW"/>
</dbReference>
<keyword evidence="1" id="KW-0488">Methylation</keyword>
<sequence length="363" mass="39277">MFLGLSKLFNKDGRLKDSGCRLAAMSKLSKVEDLNFLKTKTCVLKVNIHCEGCKKKVKKLLQKIDGVYTIAIDTEQGKVTVTGNVDPSTLIKKLRKSGKHAEIWAAKKNSNIESHHHLPKLPIDEANGEKNSFNNLETKDKKMQLLQKELMKMKLPFTKDEKSVKFSAPNQVFDGGNESDDSLDDEDDYFDETDVSDDEIDDYKSDLKAMNSATKGIVIAKKGFDGDVHSNGNSGSKNGGGGTHEANNGSNKGNNNGDGNNKGDKQGNGGKNSSGQVGIPMAAGAVPAGYYNRGIAAAAAPMASPVAGGPVNPYQQQYMTDMMQQQRMMMNGYPMANGYPMPASNAYASYFSDENTSGSCRIM</sequence>
<evidence type="ECO:0000256" key="4">
    <source>
        <dbReference type="ARBA" id="ARBA00024045"/>
    </source>
</evidence>
<evidence type="ECO:0000313" key="8">
    <source>
        <dbReference type="Proteomes" id="UP000775213"/>
    </source>
</evidence>
<feature type="compositionally biased region" description="Acidic residues" evidence="5">
    <location>
        <begin position="177"/>
        <end position="197"/>
    </location>
</feature>
<comment type="caution">
    <text evidence="7">The sequence shown here is derived from an EMBL/GenBank/DDBJ whole genome shotgun (WGS) entry which is preliminary data.</text>
</comment>
<keyword evidence="2" id="KW-0479">Metal-binding</keyword>
<name>A0AAV7FMP8_DENCH</name>
<proteinExistence type="inferred from homology"/>
<reference evidence="7 8" key="1">
    <citation type="journal article" date="2021" name="Hortic Res">
        <title>Chromosome-scale assembly of the Dendrobium chrysotoxum genome enhances the understanding of orchid evolution.</title>
        <authorList>
            <person name="Zhang Y."/>
            <person name="Zhang G.Q."/>
            <person name="Zhang D."/>
            <person name="Liu X.D."/>
            <person name="Xu X.Y."/>
            <person name="Sun W.H."/>
            <person name="Yu X."/>
            <person name="Zhu X."/>
            <person name="Wang Z.W."/>
            <person name="Zhao X."/>
            <person name="Zhong W.Y."/>
            <person name="Chen H."/>
            <person name="Yin W.L."/>
            <person name="Huang T."/>
            <person name="Niu S.C."/>
            <person name="Liu Z.J."/>
        </authorList>
    </citation>
    <scope>NUCLEOTIDE SEQUENCE [LARGE SCALE GENOMIC DNA]</scope>
    <source>
        <strain evidence="7">Lindl</strain>
    </source>
</reference>
<feature type="compositionally biased region" description="Low complexity" evidence="5">
    <location>
        <begin position="247"/>
        <end position="259"/>
    </location>
</feature>
<dbReference type="InterPro" id="IPR036163">
    <property type="entry name" value="HMA_dom_sf"/>
</dbReference>
<dbReference type="FunFam" id="3.30.70.100:FF:000008">
    <property type="entry name" value="Copper transport protein ATOX1"/>
    <property type="match status" value="1"/>
</dbReference>
<keyword evidence="3" id="KW-0449">Lipoprotein</keyword>
<dbReference type="SUPFAM" id="SSF55008">
    <property type="entry name" value="HMA, heavy metal-associated domain"/>
    <property type="match status" value="1"/>
</dbReference>